<gene>
    <name evidence="2" type="ORF">DOO78_18465</name>
</gene>
<dbReference type="RefSeq" id="WP_111471343.1">
    <property type="nucleotide sequence ID" value="NZ_QLIX01000016.1"/>
</dbReference>
<evidence type="ECO:0000259" key="1">
    <source>
        <dbReference type="Pfam" id="PF22607"/>
    </source>
</evidence>
<keyword evidence="3" id="KW-1185">Reference proteome</keyword>
<dbReference type="NCBIfam" id="NF005566">
    <property type="entry name" value="PRK07236.1"/>
    <property type="match status" value="1"/>
</dbReference>
<dbReference type="Pfam" id="PF22607">
    <property type="entry name" value="FAD_binding-like"/>
    <property type="match status" value="1"/>
</dbReference>
<dbReference type="Proteomes" id="UP000249065">
    <property type="component" value="Unassembled WGS sequence"/>
</dbReference>
<feature type="domain" description="2,6-dihydroxypyridine 3-monooxygenase substrate binding" evidence="1">
    <location>
        <begin position="168"/>
        <end position="294"/>
    </location>
</feature>
<organism evidence="2 3">
    <name type="scientific">Roseicella frigidaeris</name>
    <dbReference type="NCBI Taxonomy" id="2230885"/>
    <lineage>
        <taxon>Bacteria</taxon>
        <taxon>Pseudomonadati</taxon>
        <taxon>Pseudomonadota</taxon>
        <taxon>Alphaproteobacteria</taxon>
        <taxon>Acetobacterales</taxon>
        <taxon>Roseomonadaceae</taxon>
        <taxon>Roseicella</taxon>
    </lineage>
</organism>
<dbReference type="SUPFAM" id="SSF51905">
    <property type="entry name" value="FAD/NAD(P)-binding domain"/>
    <property type="match status" value="1"/>
</dbReference>
<dbReference type="PANTHER" id="PTHR47469:SF2">
    <property type="entry name" value="OS06G0597600 PROTEIN"/>
    <property type="match status" value="1"/>
</dbReference>
<reference evidence="3" key="1">
    <citation type="submission" date="2018-06" db="EMBL/GenBank/DDBJ databases">
        <authorList>
            <person name="Khan S.A."/>
        </authorList>
    </citation>
    <scope>NUCLEOTIDE SEQUENCE [LARGE SCALE GENOMIC DNA]</scope>
    <source>
        <strain evidence="3">DB-1506</strain>
    </source>
</reference>
<proteinExistence type="predicted"/>
<sequence>MATGATRRAIVIGGSVGGLFAANLLLRRGWDVTVHERARQGLESRGTGIAHHAETEAIMALAGVRDENPPGVHVPGRCAVDASGAVVAREAYPQYVTAWGRIFNPLRAAFPAERYQAGQELAGLAQDAEGVTAHFADGRSARADLLVGADGLRSAVRAAVAPAAQPLYAGYVGWRGLLEEAEFSPAFAPVFTQFTFGFPGKGEFIGYPVPGAGDSVAPGRRRYNFLWYYPVDAGAALDDLLTDAAGHRHALSIPPALIRPRHIAALQADAAARLPAPYAEAPLRARQFLVQPIFDLDSPALGFGRVALLGDAGFVARPHVGVGVLKAAEDARALAEALEAEPDIPAALRRYGAARIPPSRAAVAVSRHLGAFIERRLPRPEADPSLGLTLPGLLALSGRPVADPAAWVRHADAH</sequence>
<dbReference type="InterPro" id="IPR054707">
    <property type="entry name" value="DhpH_subs-bd"/>
</dbReference>
<dbReference type="PRINTS" id="PR00420">
    <property type="entry name" value="RNGMNOXGNASE"/>
</dbReference>
<dbReference type="OrthoDB" id="5499180at2"/>
<dbReference type="InterPro" id="IPR053212">
    <property type="entry name" value="DHP_3-monooxygenase"/>
</dbReference>
<protein>
    <submittedName>
        <fullName evidence="2">FAD-dependent oxidoreductase</fullName>
    </submittedName>
</protein>
<dbReference type="SUPFAM" id="SSF54373">
    <property type="entry name" value="FAD-linked reductases, C-terminal domain"/>
    <property type="match status" value="1"/>
</dbReference>
<accession>A0A327M506</accession>
<dbReference type="InterPro" id="IPR036188">
    <property type="entry name" value="FAD/NAD-bd_sf"/>
</dbReference>
<dbReference type="Gene3D" id="3.50.50.60">
    <property type="entry name" value="FAD/NAD(P)-binding domain"/>
    <property type="match status" value="2"/>
</dbReference>
<dbReference type="EMBL" id="QLIX01000016">
    <property type="protein sequence ID" value="RAI57567.1"/>
    <property type="molecule type" value="Genomic_DNA"/>
</dbReference>
<dbReference type="PANTHER" id="PTHR47469">
    <property type="entry name" value="MONOOXYGENASE-LIKE"/>
    <property type="match status" value="1"/>
</dbReference>
<dbReference type="AlphaFoldDB" id="A0A327M506"/>
<evidence type="ECO:0000313" key="2">
    <source>
        <dbReference type="EMBL" id="RAI57567.1"/>
    </source>
</evidence>
<evidence type="ECO:0000313" key="3">
    <source>
        <dbReference type="Proteomes" id="UP000249065"/>
    </source>
</evidence>
<name>A0A327M506_9PROT</name>
<comment type="caution">
    <text evidence="2">The sequence shown here is derived from an EMBL/GenBank/DDBJ whole genome shotgun (WGS) entry which is preliminary data.</text>
</comment>